<dbReference type="RefSeq" id="WP_264516087.1">
    <property type="nucleotide sequence ID" value="NZ_JAPDDR010000016.1"/>
</dbReference>
<dbReference type="Pfam" id="PF19452">
    <property type="entry name" value="DUF5990"/>
    <property type="match status" value="1"/>
</dbReference>
<comment type="caution">
    <text evidence="2">The sequence shown here is derived from an EMBL/GenBank/DDBJ whole genome shotgun (WGS) entry which is preliminary data.</text>
</comment>
<protein>
    <submittedName>
        <fullName evidence="2">DUF5990 family protein</fullName>
    </submittedName>
</protein>
<gene>
    <name evidence="2" type="ORF">OJ996_23185</name>
</gene>
<organism evidence="2 3">
    <name type="scientific">Luteolibacter rhizosphaerae</name>
    <dbReference type="NCBI Taxonomy" id="2989719"/>
    <lineage>
        <taxon>Bacteria</taxon>
        <taxon>Pseudomonadati</taxon>
        <taxon>Verrucomicrobiota</taxon>
        <taxon>Verrucomicrobiia</taxon>
        <taxon>Verrucomicrobiales</taxon>
        <taxon>Verrucomicrobiaceae</taxon>
        <taxon>Luteolibacter</taxon>
    </lineage>
</organism>
<feature type="region of interest" description="Disordered" evidence="1">
    <location>
        <begin position="161"/>
        <end position="181"/>
    </location>
</feature>
<evidence type="ECO:0000313" key="2">
    <source>
        <dbReference type="EMBL" id="MCW1916510.1"/>
    </source>
</evidence>
<dbReference type="InterPro" id="IPR046032">
    <property type="entry name" value="DUF5990"/>
</dbReference>
<proteinExistence type="predicted"/>
<keyword evidence="3" id="KW-1185">Reference proteome</keyword>
<accession>A0ABT3G9J4</accession>
<name>A0ABT3G9J4_9BACT</name>
<sequence>MKRDLSEQVVRMRIVVSAPLSGVTFAVQRGKAGLLAPTVSSAESLEFEFSLRVAMDPAQGFNFLGEFAQGPRTDRFIYLNSGTYAGQPHTTWARRAKLKLASIPAALIEGAMTSPGQVLEARLAGTGSDGGPICATVKPEALEWRLVRSAAAVAAPAASAEAAAEAKPAKKKASKKAKASE</sequence>
<evidence type="ECO:0000256" key="1">
    <source>
        <dbReference type="SAM" id="MobiDB-lite"/>
    </source>
</evidence>
<reference evidence="2" key="1">
    <citation type="submission" date="2022-10" db="EMBL/GenBank/DDBJ databases">
        <title>Luteolibacter sp. GHJ8, whole genome shotgun sequencing project.</title>
        <authorList>
            <person name="Zhao G."/>
            <person name="Shen L."/>
        </authorList>
    </citation>
    <scope>NUCLEOTIDE SEQUENCE</scope>
    <source>
        <strain evidence="2">GHJ8</strain>
    </source>
</reference>
<dbReference type="EMBL" id="JAPDDR010000016">
    <property type="protein sequence ID" value="MCW1916510.1"/>
    <property type="molecule type" value="Genomic_DNA"/>
</dbReference>
<dbReference type="Proteomes" id="UP001165653">
    <property type="component" value="Unassembled WGS sequence"/>
</dbReference>
<evidence type="ECO:0000313" key="3">
    <source>
        <dbReference type="Proteomes" id="UP001165653"/>
    </source>
</evidence>
<feature type="compositionally biased region" description="Basic residues" evidence="1">
    <location>
        <begin position="169"/>
        <end position="181"/>
    </location>
</feature>